<evidence type="ECO:0000256" key="1">
    <source>
        <dbReference type="PIRSR" id="PIRSR605019-1"/>
    </source>
</evidence>
<feature type="binding site" evidence="1">
    <location>
        <position position="184"/>
    </location>
    <ligand>
        <name>Zn(2+)</name>
        <dbReference type="ChEBI" id="CHEBI:29105"/>
    </ligand>
</feature>
<organism evidence="2 3">
    <name type="scientific">Methanimicrococcus blatticola</name>
    <dbReference type="NCBI Taxonomy" id="91560"/>
    <lineage>
        <taxon>Archaea</taxon>
        <taxon>Methanobacteriati</taxon>
        <taxon>Methanobacteriota</taxon>
        <taxon>Stenosarchaea group</taxon>
        <taxon>Methanomicrobia</taxon>
        <taxon>Methanosarcinales</taxon>
        <taxon>Methanosarcinaceae</taxon>
        <taxon>Methanimicrococcus</taxon>
    </lineage>
</organism>
<proteinExistence type="predicted"/>
<dbReference type="Proteomes" id="UP000294855">
    <property type="component" value="Unassembled WGS sequence"/>
</dbReference>
<evidence type="ECO:0000313" key="2">
    <source>
        <dbReference type="EMBL" id="TDQ70212.1"/>
    </source>
</evidence>
<dbReference type="SUPFAM" id="SSF48150">
    <property type="entry name" value="DNA-glycosylase"/>
    <property type="match status" value="1"/>
</dbReference>
<dbReference type="InterPro" id="IPR052891">
    <property type="entry name" value="DNA-3mA_glycosylase"/>
</dbReference>
<accession>A0A484F6P5</accession>
<reference evidence="2 3" key="1">
    <citation type="submission" date="2019-03" db="EMBL/GenBank/DDBJ databases">
        <title>Genomic Encyclopedia of Type Strains, Phase IV (KMG-IV): sequencing the most valuable type-strain genomes for metagenomic binning, comparative biology and taxonomic classification.</title>
        <authorList>
            <person name="Goeker M."/>
        </authorList>
    </citation>
    <scope>NUCLEOTIDE SEQUENCE [LARGE SCALE GENOMIC DNA]</scope>
    <source>
        <strain evidence="2 3">DSM 13328</strain>
    </source>
</reference>
<name>A0A484F6P5_9EURY</name>
<dbReference type="PANTHER" id="PTHR30037:SF4">
    <property type="entry name" value="DNA-3-METHYLADENINE GLYCOSYLASE I"/>
    <property type="match status" value="1"/>
</dbReference>
<dbReference type="GO" id="GO:0046872">
    <property type="term" value="F:metal ion binding"/>
    <property type="evidence" value="ECO:0007669"/>
    <property type="project" value="UniProtKB-KW"/>
</dbReference>
<dbReference type="AlphaFoldDB" id="A0A484F6P5"/>
<keyword evidence="1" id="KW-0862">Zinc</keyword>
<dbReference type="EMBL" id="SNYS01000006">
    <property type="protein sequence ID" value="TDQ70212.1"/>
    <property type="molecule type" value="Genomic_DNA"/>
</dbReference>
<keyword evidence="1" id="KW-0479">Metal-binding</keyword>
<dbReference type="Pfam" id="PF03352">
    <property type="entry name" value="Adenine_glyco"/>
    <property type="match status" value="1"/>
</dbReference>
<dbReference type="InterPro" id="IPR005019">
    <property type="entry name" value="Adenine_glyco"/>
</dbReference>
<dbReference type="PANTHER" id="PTHR30037">
    <property type="entry name" value="DNA-3-METHYLADENINE GLYCOSYLASE 1"/>
    <property type="match status" value="1"/>
</dbReference>
<gene>
    <name evidence="2" type="ORF">C7391_0552</name>
</gene>
<evidence type="ECO:0000313" key="3">
    <source>
        <dbReference type="Proteomes" id="UP000294855"/>
    </source>
</evidence>
<feature type="binding site" evidence="1">
    <location>
        <position position="26"/>
    </location>
    <ligand>
        <name>Zn(2+)</name>
        <dbReference type="ChEBI" id="CHEBI:29105"/>
    </ligand>
</feature>
<feature type="binding site" evidence="1">
    <location>
        <position position="14"/>
    </location>
    <ligand>
        <name>Zn(2+)</name>
        <dbReference type="ChEBI" id="CHEBI:29105"/>
    </ligand>
</feature>
<dbReference type="InterPro" id="IPR011257">
    <property type="entry name" value="DNA_glycosylase"/>
</dbReference>
<keyword evidence="3" id="KW-1185">Reference proteome</keyword>
<protein>
    <submittedName>
        <fullName evidence="2">DNA-3-methyladenine glycosylase I</fullName>
    </submittedName>
</protein>
<dbReference type="GO" id="GO:0006284">
    <property type="term" value="P:base-excision repair"/>
    <property type="evidence" value="ECO:0007669"/>
    <property type="project" value="InterPro"/>
</dbReference>
<dbReference type="GO" id="GO:0008725">
    <property type="term" value="F:DNA-3-methyladenine glycosylase activity"/>
    <property type="evidence" value="ECO:0007669"/>
    <property type="project" value="InterPro"/>
</dbReference>
<comment type="caution">
    <text evidence="2">The sequence shown here is derived from an EMBL/GenBank/DDBJ whole genome shotgun (WGS) entry which is preliminary data.</text>
</comment>
<feature type="binding site" evidence="1">
    <location>
        <position position="188"/>
    </location>
    <ligand>
        <name>Zn(2+)</name>
        <dbReference type="ChEBI" id="CHEBI:29105"/>
    </ligand>
</feature>
<sequence>MREKCDKMSEKRRCEWAKTPLDCEYHDKEWGKPLHDERRLFEMLMLEGQQAGLSWSTILKKREAMRKAYDNFDPEIMKNYDDKKMAELLENEGIIRNRLKVKAAVTNSNAYFKLKEEHGSLDNFLWRYVNGKPIQNHPKTIADIPVSTELSAQISKDLKKIGFTFVGSTIIYAYMQAIGMVNDHLESCEFRD</sequence>
<dbReference type="Gene3D" id="1.10.340.30">
    <property type="entry name" value="Hypothetical protein, domain 2"/>
    <property type="match status" value="1"/>
</dbReference>